<gene>
    <name evidence="1" type="ORF">M413DRAFT_25824</name>
</gene>
<reference evidence="1 2" key="1">
    <citation type="submission" date="2014-04" db="EMBL/GenBank/DDBJ databases">
        <authorList>
            <consortium name="DOE Joint Genome Institute"/>
            <person name="Kuo A."/>
            <person name="Gay G."/>
            <person name="Dore J."/>
            <person name="Kohler A."/>
            <person name="Nagy L.G."/>
            <person name="Floudas D."/>
            <person name="Copeland A."/>
            <person name="Barry K.W."/>
            <person name="Cichocki N."/>
            <person name="Veneault-Fourrey C."/>
            <person name="LaButti K."/>
            <person name="Lindquist E.A."/>
            <person name="Lipzen A."/>
            <person name="Lundell T."/>
            <person name="Morin E."/>
            <person name="Murat C."/>
            <person name="Sun H."/>
            <person name="Tunlid A."/>
            <person name="Henrissat B."/>
            <person name="Grigoriev I.V."/>
            <person name="Hibbett D.S."/>
            <person name="Martin F."/>
            <person name="Nordberg H.P."/>
            <person name="Cantor M.N."/>
            <person name="Hua S.X."/>
        </authorList>
    </citation>
    <scope>NUCLEOTIDE SEQUENCE [LARGE SCALE GENOMIC DNA]</scope>
    <source>
        <strain evidence="2">h7</strain>
    </source>
</reference>
<dbReference type="AlphaFoldDB" id="A0A0C3CIL8"/>
<protein>
    <submittedName>
        <fullName evidence="1">Uncharacterized protein</fullName>
    </submittedName>
</protein>
<accession>A0A0C3CIL8</accession>
<dbReference type="EMBL" id="KN831775">
    <property type="protein sequence ID" value="KIM43461.1"/>
    <property type="molecule type" value="Genomic_DNA"/>
</dbReference>
<evidence type="ECO:0000313" key="1">
    <source>
        <dbReference type="EMBL" id="KIM43461.1"/>
    </source>
</evidence>
<proteinExistence type="predicted"/>
<dbReference type="Proteomes" id="UP000053424">
    <property type="component" value="Unassembled WGS sequence"/>
</dbReference>
<evidence type="ECO:0000313" key="2">
    <source>
        <dbReference type="Proteomes" id="UP000053424"/>
    </source>
</evidence>
<dbReference type="OrthoDB" id="3250441at2759"/>
<name>A0A0C3CIL8_HEBCY</name>
<keyword evidence="2" id="KW-1185">Reference proteome</keyword>
<reference evidence="2" key="2">
    <citation type="submission" date="2015-01" db="EMBL/GenBank/DDBJ databases">
        <title>Evolutionary Origins and Diversification of the Mycorrhizal Mutualists.</title>
        <authorList>
            <consortium name="DOE Joint Genome Institute"/>
            <consortium name="Mycorrhizal Genomics Consortium"/>
            <person name="Kohler A."/>
            <person name="Kuo A."/>
            <person name="Nagy L.G."/>
            <person name="Floudas D."/>
            <person name="Copeland A."/>
            <person name="Barry K.W."/>
            <person name="Cichocki N."/>
            <person name="Veneault-Fourrey C."/>
            <person name="LaButti K."/>
            <person name="Lindquist E.A."/>
            <person name="Lipzen A."/>
            <person name="Lundell T."/>
            <person name="Morin E."/>
            <person name="Murat C."/>
            <person name="Riley R."/>
            <person name="Ohm R."/>
            <person name="Sun H."/>
            <person name="Tunlid A."/>
            <person name="Henrissat B."/>
            <person name="Grigoriev I.V."/>
            <person name="Hibbett D.S."/>
            <person name="Martin F."/>
        </authorList>
    </citation>
    <scope>NUCLEOTIDE SEQUENCE [LARGE SCALE GENOMIC DNA]</scope>
    <source>
        <strain evidence="2">h7</strain>
    </source>
</reference>
<organism evidence="1 2">
    <name type="scientific">Hebeloma cylindrosporum</name>
    <dbReference type="NCBI Taxonomy" id="76867"/>
    <lineage>
        <taxon>Eukaryota</taxon>
        <taxon>Fungi</taxon>
        <taxon>Dikarya</taxon>
        <taxon>Basidiomycota</taxon>
        <taxon>Agaricomycotina</taxon>
        <taxon>Agaricomycetes</taxon>
        <taxon>Agaricomycetidae</taxon>
        <taxon>Agaricales</taxon>
        <taxon>Agaricineae</taxon>
        <taxon>Hymenogastraceae</taxon>
        <taxon>Hebeloma</taxon>
    </lineage>
</organism>
<sequence>MIGEEGKIKLIDFDWAGEWKEGDEGVRYPAYMSNDIWTDGIAPMEKIKQSHDIDMHASAFPSSLALLALANEGLASTSPSSPTRRTGGHHLAFALHPNADCVRRMNGGRRRYRRVTRRALMTAAIALSSKPLLLHHFTFDDDDDPGPLSVDRGPFKLEFGTEVGDTFEGFEMDDNAAALSALFKNGIGKFRLSIKSYSGEEWPCGTGIDNDLAAAARWALPPNSRKWGWGLGLA</sequence>
<dbReference type="HOGENOM" id="CLU_1185136_0_0_1"/>